<dbReference type="Gene3D" id="1.10.287.130">
    <property type="match status" value="1"/>
</dbReference>
<evidence type="ECO:0000259" key="6">
    <source>
        <dbReference type="PROSITE" id="PS50109"/>
    </source>
</evidence>
<dbReference type="GO" id="GO:0007234">
    <property type="term" value="P:osmosensory signaling via phosphorelay pathway"/>
    <property type="evidence" value="ECO:0007669"/>
    <property type="project" value="TreeGrafter"/>
</dbReference>
<dbReference type="EC" id="2.7.13.3" evidence="2"/>
<dbReference type="Pfam" id="PF02518">
    <property type="entry name" value="HATPase_c"/>
    <property type="match status" value="1"/>
</dbReference>
<dbReference type="GO" id="GO:0030295">
    <property type="term" value="F:protein kinase activator activity"/>
    <property type="evidence" value="ECO:0007669"/>
    <property type="project" value="TreeGrafter"/>
</dbReference>
<name>A0A3B0RXT7_9ZZZZ</name>
<evidence type="ECO:0000256" key="5">
    <source>
        <dbReference type="ARBA" id="ARBA00022777"/>
    </source>
</evidence>
<dbReference type="InterPro" id="IPR036890">
    <property type="entry name" value="HATPase_C_sf"/>
</dbReference>
<evidence type="ECO:0000256" key="3">
    <source>
        <dbReference type="ARBA" id="ARBA00022553"/>
    </source>
</evidence>
<dbReference type="InterPro" id="IPR003594">
    <property type="entry name" value="HATPase_dom"/>
</dbReference>
<dbReference type="Pfam" id="PF00512">
    <property type="entry name" value="HisKA"/>
    <property type="match status" value="1"/>
</dbReference>
<dbReference type="PANTHER" id="PTHR42878:SF15">
    <property type="entry name" value="BACTERIOPHYTOCHROME"/>
    <property type="match status" value="1"/>
</dbReference>
<dbReference type="PROSITE" id="PS50109">
    <property type="entry name" value="HIS_KIN"/>
    <property type="match status" value="1"/>
</dbReference>
<dbReference type="EMBL" id="UOEK01000095">
    <property type="protein sequence ID" value="VAV96262.1"/>
    <property type="molecule type" value="Genomic_DNA"/>
</dbReference>
<dbReference type="SMART" id="SM00387">
    <property type="entry name" value="HATPase_c"/>
    <property type="match status" value="1"/>
</dbReference>
<dbReference type="CDD" id="cd00082">
    <property type="entry name" value="HisKA"/>
    <property type="match status" value="1"/>
</dbReference>
<evidence type="ECO:0000256" key="4">
    <source>
        <dbReference type="ARBA" id="ARBA00022679"/>
    </source>
</evidence>
<keyword evidence="3" id="KW-0597">Phosphoprotein</keyword>
<dbReference type="InterPro" id="IPR036097">
    <property type="entry name" value="HisK_dim/P_sf"/>
</dbReference>
<dbReference type="InterPro" id="IPR004358">
    <property type="entry name" value="Sig_transdc_His_kin-like_C"/>
</dbReference>
<dbReference type="GO" id="GO:0000156">
    <property type="term" value="F:phosphorelay response regulator activity"/>
    <property type="evidence" value="ECO:0007669"/>
    <property type="project" value="TreeGrafter"/>
</dbReference>
<evidence type="ECO:0000256" key="1">
    <source>
        <dbReference type="ARBA" id="ARBA00000085"/>
    </source>
</evidence>
<dbReference type="Gene3D" id="3.30.565.10">
    <property type="entry name" value="Histidine kinase-like ATPase, C-terminal domain"/>
    <property type="match status" value="1"/>
</dbReference>
<organism evidence="7">
    <name type="scientific">hydrothermal vent metagenome</name>
    <dbReference type="NCBI Taxonomy" id="652676"/>
    <lineage>
        <taxon>unclassified sequences</taxon>
        <taxon>metagenomes</taxon>
        <taxon>ecological metagenomes</taxon>
    </lineage>
</organism>
<reference evidence="7" key="1">
    <citation type="submission" date="2018-06" db="EMBL/GenBank/DDBJ databases">
        <authorList>
            <person name="Zhirakovskaya E."/>
        </authorList>
    </citation>
    <scope>NUCLEOTIDE SEQUENCE</scope>
</reference>
<accession>A0A3B0RXT7</accession>
<gene>
    <name evidence="7" type="ORF">MNBD_ACTINO02-1606</name>
</gene>
<feature type="domain" description="Histidine kinase" evidence="6">
    <location>
        <begin position="1"/>
        <end position="211"/>
    </location>
</feature>
<dbReference type="PANTHER" id="PTHR42878">
    <property type="entry name" value="TWO-COMPONENT HISTIDINE KINASE"/>
    <property type="match status" value="1"/>
</dbReference>
<evidence type="ECO:0000313" key="7">
    <source>
        <dbReference type="EMBL" id="VAV96262.1"/>
    </source>
</evidence>
<comment type="catalytic activity">
    <reaction evidence="1">
        <text>ATP + protein L-histidine = ADP + protein N-phospho-L-histidine.</text>
        <dbReference type="EC" id="2.7.13.3"/>
    </reaction>
</comment>
<dbReference type="SUPFAM" id="SSF47384">
    <property type="entry name" value="Homodimeric domain of signal transducing histidine kinase"/>
    <property type="match status" value="1"/>
</dbReference>
<sequence>HDLAVPLKTIEAFAQLLAESDNLDEEQIDYTTRIASTAQRLRNLITDLLILSKMSSAPSGATNEVVDFNPMVLDIEGEIVTVLGLGVSVSIKGSLPTVLAPGARVRPILQNVIQNGLKYNDSERPRVVVSGFRDADRVVIQIADNGIGVPMAKAEDMFGLFSRLESNLDAPGSGAGLAIARRAARSLGGDLWLESSCPEGSIFRLALPDQIDAGPAVQPAQARVEI</sequence>
<dbReference type="PRINTS" id="PR00344">
    <property type="entry name" value="BCTRLSENSOR"/>
</dbReference>
<evidence type="ECO:0000256" key="2">
    <source>
        <dbReference type="ARBA" id="ARBA00012438"/>
    </source>
</evidence>
<dbReference type="InterPro" id="IPR050351">
    <property type="entry name" value="BphY/WalK/GraS-like"/>
</dbReference>
<dbReference type="SUPFAM" id="SSF55874">
    <property type="entry name" value="ATPase domain of HSP90 chaperone/DNA topoisomerase II/histidine kinase"/>
    <property type="match status" value="1"/>
</dbReference>
<keyword evidence="4" id="KW-0808">Transferase</keyword>
<keyword evidence="5" id="KW-0418">Kinase</keyword>
<feature type="non-terminal residue" evidence="7">
    <location>
        <position position="1"/>
    </location>
</feature>
<dbReference type="AlphaFoldDB" id="A0A3B0RXT7"/>
<dbReference type="InterPro" id="IPR003661">
    <property type="entry name" value="HisK_dim/P_dom"/>
</dbReference>
<dbReference type="GO" id="GO:0000155">
    <property type="term" value="F:phosphorelay sensor kinase activity"/>
    <property type="evidence" value="ECO:0007669"/>
    <property type="project" value="InterPro"/>
</dbReference>
<protein>
    <recommendedName>
        <fullName evidence="2">histidine kinase</fullName>
        <ecNumber evidence="2">2.7.13.3</ecNumber>
    </recommendedName>
</protein>
<dbReference type="InterPro" id="IPR005467">
    <property type="entry name" value="His_kinase_dom"/>
</dbReference>
<proteinExistence type="predicted"/>